<protein>
    <recommendedName>
        <fullName evidence="5">DUF4988 domain-containing protein</fullName>
    </recommendedName>
</protein>
<organism evidence="3 4">
    <name type="scientific">Bacteroides thetaiotaomicron</name>
    <dbReference type="NCBI Taxonomy" id="818"/>
    <lineage>
        <taxon>Bacteria</taxon>
        <taxon>Pseudomonadati</taxon>
        <taxon>Bacteroidota</taxon>
        <taxon>Bacteroidia</taxon>
        <taxon>Bacteroidales</taxon>
        <taxon>Bacteroidaceae</taxon>
        <taxon>Bacteroides</taxon>
    </lineage>
</organism>
<feature type="compositionally biased region" description="Basic and acidic residues" evidence="2">
    <location>
        <begin position="109"/>
        <end position="118"/>
    </location>
</feature>
<sequence length="1075" mass="119557">MKKKFIRVMFFGALALTTFSYVGCKDYDDDIDRLEQKITENANAIAEINKLIEGGSVITKVENITGGVEVTLSNGKSFTIKNGDAGKDGTQWTIKDDGYWYQDGKKTEFKAKGDKGDPGEPGTPGTPGEPGQPGTPGDPGEDGDTYIPGEDGFWYKNEVKPENKTEMTWIIPGVVSVADMGDYYIFSNLKNTDGTVTSATIYKYSATFVSSLVHVTSNINKDLGDVVFLPVIAYDGNSTGKKPVYEYNSSEQVLDRTLVNGWAEYEYKLNPANVNPKYFTGLGFIEQTATTRTASDEEVDPVEIGLPIAKIAVNEKGKLVVKATAGNNTDNLNAFKMFKSEKEHHRYDNPDGKPMAESSKYGETGKVNMLAYQVKNTNEAEELINGGIVVSDYVATKRMVVEQGEASIAVAVNTDGFADPEVMAPALVGLSQLYKIADVADEDGKEDATKVDAYIKDNEKVPVTMQLMYTESLDLNTIMKGIATTFHTNTHFKADESQYLLTDLGFENITFSYTLMSYEKAEVDQTKRYIKLDGSTISVIDKQHAAIHREPVVKVAMSVDGKLVMTKLLKIKIVEKDQLTKDFTNTDLTEQTLGCAAIYGGGDKLAVVPFKNADPAYDNLVSGLKIDFDQYFNALEVSKDKFVEYYDGTPEVAITFAAQGGTAAEFTDFVVDPENVSTAKQNLIIDYSNITGHATSKNNYVYFGLKNQLHAGTYVIKFTYSTKNTAPKYKSFTITTTLVVKDPVHTWEYNPSTWKDKEYMIGYGQPTKLEYDAPFLMKATLEDGFMETWDGCGEWDFEIADKTIEAEDMKLETEYEDLGGGKYKPTHVLQIFKKEWLGKKIRIRAVEYIGDPKVNKETTRKIDNYVSTGTTPAPKEFDIMFVNPVAYAAVKADWYLVDKMNTTLLDKGAYLPIYRLFKLYDVKRGEENGMMFNGGAKEPWAKISTVESGKSLFKMHKVVVSYALSDKNTAYVKEHASILLDKNDKEIGLLKWNNDKGVAVGDTPQPIIIDVTIKNTWDGKPSQTSEQKQEITVYVKKADTKYTMPATGFWGTSLADLKGLGSYEDVEYEKKEENK</sequence>
<evidence type="ECO:0000313" key="3">
    <source>
        <dbReference type="EMBL" id="UYU72678.1"/>
    </source>
</evidence>
<gene>
    <name evidence="3" type="ORF">KQP59_06135</name>
</gene>
<name>A0AA46UFY6_BACT4</name>
<dbReference type="AlphaFoldDB" id="A0AA46UFY6"/>
<reference evidence="3" key="1">
    <citation type="submission" date="2021-06" db="EMBL/GenBank/DDBJ databases">
        <title>Interrogation of the integrated mobile genetic elements in gut-associated Bacteroides with a consensus prediction approach.</title>
        <authorList>
            <person name="Campbell D.E."/>
            <person name="Leigh J.R."/>
            <person name="Kim T."/>
            <person name="England W."/>
            <person name="Whitaker R.J."/>
            <person name="Degnan P.H."/>
        </authorList>
    </citation>
    <scope>NUCLEOTIDE SEQUENCE</scope>
    <source>
        <strain evidence="3">VPI-BTDOT2</strain>
    </source>
</reference>
<evidence type="ECO:0000256" key="1">
    <source>
        <dbReference type="SAM" id="Coils"/>
    </source>
</evidence>
<feature type="region of interest" description="Disordered" evidence="2">
    <location>
        <begin position="109"/>
        <end position="151"/>
    </location>
</feature>
<evidence type="ECO:0008006" key="5">
    <source>
        <dbReference type="Google" id="ProtNLM"/>
    </source>
</evidence>
<feature type="coiled-coil region" evidence="1">
    <location>
        <begin position="24"/>
        <end position="51"/>
    </location>
</feature>
<evidence type="ECO:0000256" key="2">
    <source>
        <dbReference type="SAM" id="MobiDB-lite"/>
    </source>
</evidence>
<keyword evidence="1" id="KW-0175">Coiled coil</keyword>
<dbReference type="RefSeq" id="WP_195577014.1">
    <property type="nucleotide sequence ID" value="NZ_CP072242.1"/>
</dbReference>
<dbReference type="Gene3D" id="1.20.5.320">
    <property type="entry name" value="6-Phosphogluconate Dehydrogenase, domain 3"/>
    <property type="match status" value="1"/>
</dbReference>
<dbReference type="EMBL" id="CP083681">
    <property type="protein sequence ID" value="UYU72678.1"/>
    <property type="molecule type" value="Genomic_DNA"/>
</dbReference>
<evidence type="ECO:0000313" key="4">
    <source>
        <dbReference type="Proteomes" id="UP001156216"/>
    </source>
</evidence>
<dbReference type="Proteomes" id="UP001156216">
    <property type="component" value="Chromosome"/>
</dbReference>
<proteinExistence type="predicted"/>
<accession>A0AA46UFY6</accession>